<gene>
    <name evidence="3" type="ORF">H4R34_001751</name>
</gene>
<protein>
    <recommendedName>
        <fullName evidence="5">Sulfate transporter</fullName>
    </recommendedName>
</protein>
<dbReference type="OrthoDB" id="5402974at2759"/>
<keyword evidence="2" id="KW-1133">Transmembrane helix</keyword>
<accession>A0A9W8EDI0</accession>
<dbReference type="EMBL" id="JANBQB010000093">
    <property type="protein sequence ID" value="KAJ1982341.1"/>
    <property type="molecule type" value="Genomic_DNA"/>
</dbReference>
<feature type="transmembrane region" description="Helical" evidence="2">
    <location>
        <begin position="342"/>
        <end position="365"/>
    </location>
</feature>
<dbReference type="AlphaFoldDB" id="A0A9W8EDI0"/>
<feature type="transmembrane region" description="Helical" evidence="2">
    <location>
        <begin position="173"/>
        <end position="189"/>
    </location>
</feature>
<dbReference type="GO" id="GO:0015098">
    <property type="term" value="F:molybdate ion transmembrane transporter activity"/>
    <property type="evidence" value="ECO:0007669"/>
    <property type="project" value="InterPro"/>
</dbReference>
<comment type="caution">
    <text evidence="3">The sequence shown here is derived from an EMBL/GenBank/DDBJ whole genome shotgun (WGS) entry which is preliminary data.</text>
</comment>
<proteinExistence type="predicted"/>
<keyword evidence="2" id="KW-0472">Membrane</keyword>
<feature type="region of interest" description="Disordered" evidence="1">
    <location>
        <begin position="468"/>
        <end position="528"/>
    </location>
</feature>
<keyword evidence="4" id="KW-1185">Reference proteome</keyword>
<dbReference type="PANTHER" id="PTHR31970">
    <property type="match status" value="1"/>
</dbReference>
<dbReference type="InterPro" id="IPR031563">
    <property type="entry name" value="MOT1/MOT2"/>
</dbReference>
<sequence length="528" mass="57316">MSDLPVLTTPTRRQRLVGVLRDKSQHYWKHLTWQEVSGSLGDLGTLVPILVSLSITHQVSLPASLVFGGLWNIITGLHFGIPMCVQPMKAIAAIALSKPLSSGEIMGAGISVGLIVFLLGVTRTIRLIAKYTPHAVIKGIQLGTGFVLAIKAVDMVKGHLHWGGADWRWYDNYELALVAFIFVFFWYHRSRSVLPPGSARTSYAGFQVPTALILFLVGLIFALVRVFTGAIEIPDSDDHSRLPSFGFYVPQFSAPAWSDITGGFLSAGLGQLPLTLLNSGIAVSALAVELFPEKPPHKLSVERITMSVGIMNVIGCLFHSMPYCHGSGGLAGQYRFGARTEVSILLLGLFKILLGFLLGTSLLSILQSFPQALLGVMLFISGTELALAARKYTTHTTAADIPGASSTGAPDIESLQLRDFVVMLATAGLILGYRNDAIGFLGGVAVFLLFQLNFWLTQYRLRPLSSVETDPDEVDSLPENHHHHASRPHSPLASLSEYRSSSIEEAGPHIPNESTPTLHSMMSKRRDT</sequence>
<name>A0A9W8EDI0_9FUNG</name>
<evidence type="ECO:0000313" key="4">
    <source>
        <dbReference type="Proteomes" id="UP001151582"/>
    </source>
</evidence>
<organism evidence="3 4">
    <name type="scientific">Dimargaris verticillata</name>
    <dbReference type="NCBI Taxonomy" id="2761393"/>
    <lineage>
        <taxon>Eukaryota</taxon>
        <taxon>Fungi</taxon>
        <taxon>Fungi incertae sedis</taxon>
        <taxon>Zoopagomycota</taxon>
        <taxon>Kickxellomycotina</taxon>
        <taxon>Dimargaritomycetes</taxon>
        <taxon>Dimargaritales</taxon>
        <taxon>Dimargaritaceae</taxon>
        <taxon>Dimargaris</taxon>
    </lineage>
</organism>
<reference evidence="3" key="1">
    <citation type="submission" date="2022-07" db="EMBL/GenBank/DDBJ databases">
        <title>Phylogenomic reconstructions and comparative analyses of Kickxellomycotina fungi.</title>
        <authorList>
            <person name="Reynolds N.K."/>
            <person name="Stajich J.E."/>
            <person name="Barry K."/>
            <person name="Grigoriev I.V."/>
            <person name="Crous P."/>
            <person name="Smith M.E."/>
        </authorList>
    </citation>
    <scope>NUCLEOTIDE SEQUENCE</scope>
    <source>
        <strain evidence="3">RSA 567</strain>
    </source>
</reference>
<dbReference type="Pfam" id="PF16983">
    <property type="entry name" value="MFS_MOT1"/>
    <property type="match status" value="2"/>
</dbReference>
<evidence type="ECO:0008006" key="5">
    <source>
        <dbReference type="Google" id="ProtNLM"/>
    </source>
</evidence>
<dbReference type="Proteomes" id="UP001151582">
    <property type="component" value="Unassembled WGS sequence"/>
</dbReference>
<feature type="transmembrane region" description="Helical" evidence="2">
    <location>
        <begin position="105"/>
        <end position="123"/>
    </location>
</feature>
<feature type="transmembrane region" description="Helical" evidence="2">
    <location>
        <begin position="437"/>
        <end position="456"/>
    </location>
</feature>
<evidence type="ECO:0000313" key="3">
    <source>
        <dbReference type="EMBL" id="KAJ1982341.1"/>
    </source>
</evidence>
<keyword evidence="2" id="KW-0812">Transmembrane</keyword>
<evidence type="ECO:0000256" key="1">
    <source>
        <dbReference type="SAM" id="MobiDB-lite"/>
    </source>
</evidence>
<feature type="transmembrane region" description="Helical" evidence="2">
    <location>
        <begin position="210"/>
        <end position="231"/>
    </location>
</feature>
<dbReference type="PANTHER" id="PTHR31970:SF9">
    <property type="entry name" value="MOLYBDATE TRANSPORTER 2"/>
    <property type="match status" value="1"/>
</dbReference>
<evidence type="ECO:0000256" key="2">
    <source>
        <dbReference type="SAM" id="Phobius"/>
    </source>
</evidence>